<dbReference type="AlphaFoldDB" id="D4JBE7"/>
<dbReference type="Gene3D" id="1.10.10.2910">
    <property type="match status" value="1"/>
</dbReference>
<evidence type="ECO:0000313" key="2">
    <source>
        <dbReference type="EMBL" id="CBK81668.1"/>
    </source>
</evidence>
<evidence type="ECO:0000313" key="3">
    <source>
        <dbReference type="Proteomes" id="UP000008798"/>
    </source>
</evidence>
<dbReference type="KEGG" id="cct:CC1_31080"/>
<dbReference type="HOGENOM" id="CLU_605075_0_0_9"/>
<dbReference type="InterPro" id="IPR052345">
    <property type="entry name" value="Rad_response_metalloprotease"/>
</dbReference>
<gene>
    <name evidence="2" type="ORF">CC1_31080</name>
</gene>
<protein>
    <submittedName>
        <fullName evidence="2">Predicted Zn peptidase</fullName>
    </submittedName>
</protein>
<dbReference type="PANTHER" id="PTHR43236">
    <property type="entry name" value="ANTITOXIN HIGA1"/>
    <property type="match status" value="1"/>
</dbReference>
<organism evidence="2 3">
    <name type="scientific">Coprococcus catus GD/7</name>
    <dbReference type="NCBI Taxonomy" id="717962"/>
    <lineage>
        <taxon>Bacteria</taxon>
        <taxon>Bacillati</taxon>
        <taxon>Bacillota</taxon>
        <taxon>Clostridia</taxon>
        <taxon>Lachnospirales</taxon>
        <taxon>Lachnospiraceae</taxon>
        <taxon>Coprococcus</taxon>
    </lineage>
</organism>
<dbReference type="RefSeq" id="WP_015515194.1">
    <property type="nucleotide sequence ID" value="NC_021009.1"/>
</dbReference>
<sequence>MSIELARKRAKKFFQYHKLSLPVKIDELLKHYADVKEAYIPVDGDAICLNNDAPLIIIKSNMSPLRKRFTYAHELAHLQIPSHTGMISCTTEFLNEIDITEYYQMEQEANAFAAELLMPSSWLQSLIAQHNNKITTLIDDICQRAIVSLPAAIYNIIPLLPANYLFIINNKINNYSHMKYGSNSPRPFLLENPNYTLDNNWLAINCLDTENIDTDIMSVKIYHFKNILDETTIQKIAKHISTKSHCATICNKLVSSSNINYAHLFKNLRQYLLPGTILKIEVVSSHNYKYIFAPNTYIHSPYQNNIDTDNWYSQNCIYHTTASGKHIKITVWYCRADYKFTGNTHDRRDSKTILHNIIDYYYPDKKERASLFGRINGIIGNLNSSQCSYSKQEFYNILKQKFLSRSDLEWITNTEEFDQFLFRKNRRNISKEKLIFILNLHSNHTTRARKPA</sequence>
<dbReference type="Pfam" id="PF06114">
    <property type="entry name" value="Peptidase_M78"/>
    <property type="match status" value="1"/>
</dbReference>
<dbReference type="PATRIC" id="fig|717962.3.peg.2983"/>
<evidence type="ECO:0000259" key="1">
    <source>
        <dbReference type="Pfam" id="PF06114"/>
    </source>
</evidence>
<feature type="domain" description="IrrE N-terminal-like" evidence="1">
    <location>
        <begin position="43"/>
        <end position="148"/>
    </location>
</feature>
<proteinExistence type="predicted"/>
<name>D4JBE7_9FIRM</name>
<dbReference type="InterPro" id="IPR010359">
    <property type="entry name" value="IrrE_HExxH"/>
</dbReference>
<accession>D4JBE7</accession>
<reference evidence="2 3" key="2">
    <citation type="submission" date="2010-03" db="EMBL/GenBank/DDBJ databases">
        <authorList>
            <person name="Pajon A."/>
        </authorList>
    </citation>
    <scope>NUCLEOTIDE SEQUENCE [LARGE SCALE GENOMIC DNA]</scope>
    <source>
        <strain evidence="2 3">GD/7</strain>
    </source>
</reference>
<reference evidence="2 3" key="1">
    <citation type="submission" date="2010-03" db="EMBL/GenBank/DDBJ databases">
        <title>The genome sequence of Coprococcus catus GD/7.</title>
        <authorList>
            <consortium name="metaHIT consortium -- http://www.metahit.eu/"/>
            <person name="Pajon A."/>
            <person name="Turner K."/>
            <person name="Parkhill J."/>
            <person name="Duncan S."/>
            <person name="Flint H."/>
        </authorList>
    </citation>
    <scope>NUCLEOTIDE SEQUENCE [LARGE SCALE GENOMIC DNA]</scope>
    <source>
        <strain evidence="2 3">GD/7</strain>
    </source>
</reference>
<dbReference type="EMBL" id="FP929038">
    <property type="protein sequence ID" value="CBK81668.1"/>
    <property type="molecule type" value="Genomic_DNA"/>
</dbReference>
<dbReference type="PANTHER" id="PTHR43236:SF2">
    <property type="entry name" value="BLL0069 PROTEIN"/>
    <property type="match status" value="1"/>
</dbReference>
<dbReference type="STRING" id="717962.CC1_31080"/>
<dbReference type="Proteomes" id="UP000008798">
    <property type="component" value="Chromosome"/>
</dbReference>